<dbReference type="AlphaFoldDB" id="A0A1F4V6H0"/>
<keyword evidence="4" id="KW-0997">Cell inner membrane</keyword>
<reference evidence="10 11" key="1">
    <citation type="journal article" date="2016" name="Nat. Commun.">
        <title>Thousands of microbial genomes shed light on interconnected biogeochemical processes in an aquifer system.</title>
        <authorList>
            <person name="Anantharaman K."/>
            <person name="Brown C.T."/>
            <person name="Hug L.A."/>
            <person name="Sharon I."/>
            <person name="Castelle C.J."/>
            <person name="Probst A.J."/>
            <person name="Thomas B.C."/>
            <person name="Singh A."/>
            <person name="Wilkins M.J."/>
            <person name="Karaoz U."/>
            <person name="Brodie E.L."/>
            <person name="Williams K.H."/>
            <person name="Hubbard S.S."/>
            <person name="Banfield J.F."/>
        </authorList>
    </citation>
    <scope>NUCLEOTIDE SEQUENCE [LARGE SCALE GENOMIC DNA]</scope>
</reference>
<evidence type="ECO:0000256" key="5">
    <source>
        <dbReference type="ARBA" id="ARBA00022692"/>
    </source>
</evidence>
<dbReference type="FunFam" id="1.20.81.30:FF:000001">
    <property type="entry name" value="Type II secretion system protein F"/>
    <property type="match status" value="2"/>
</dbReference>
<keyword evidence="5 8" id="KW-0812">Transmembrane</keyword>
<keyword evidence="3" id="KW-1003">Cell membrane</keyword>
<feature type="domain" description="Type II secretion system protein GspF" evidence="9">
    <location>
        <begin position="67"/>
        <end position="190"/>
    </location>
</feature>
<evidence type="ECO:0000256" key="8">
    <source>
        <dbReference type="SAM" id="Phobius"/>
    </source>
</evidence>
<dbReference type="PANTHER" id="PTHR30012:SF0">
    <property type="entry name" value="TYPE II SECRETION SYSTEM PROTEIN F-RELATED"/>
    <property type="match status" value="1"/>
</dbReference>
<keyword evidence="6 8" id="KW-1133">Transmembrane helix</keyword>
<organism evidence="10 11">
    <name type="scientific">candidate division WWE3 bacterium RIFCSPHIGHO2_02_FULL_38_14</name>
    <dbReference type="NCBI Taxonomy" id="1802620"/>
    <lineage>
        <taxon>Bacteria</taxon>
        <taxon>Katanobacteria</taxon>
    </lineage>
</organism>
<comment type="similarity">
    <text evidence="2">Belongs to the GSP F family.</text>
</comment>
<comment type="subcellular location">
    <subcellularLocation>
        <location evidence="1">Cell inner membrane</location>
        <topology evidence="1">Multi-pass membrane protein</topology>
    </subcellularLocation>
</comment>
<protein>
    <recommendedName>
        <fullName evidence="9">Type II secretion system protein GspF domain-containing protein</fullName>
    </recommendedName>
</protein>
<comment type="caution">
    <text evidence="10">The sequence shown here is derived from an EMBL/GenBank/DDBJ whole genome shotgun (WGS) entry which is preliminary data.</text>
</comment>
<evidence type="ECO:0000256" key="4">
    <source>
        <dbReference type="ARBA" id="ARBA00022519"/>
    </source>
</evidence>
<proteinExistence type="inferred from homology"/>
<dbReference type="EMBL" id="MEVD01000021">
    <property type="protein sequence ID" value="OGC52792.1"/>
    <property type="molecule type" value="Genomic_DNA"/>
</dbReference>
<evidence type="ECO:0000256" key="2">
    <source>
        <dbReference type="ARBA" id="ARBA00005745"/>
    </source>
</evidence>
<dbReference type="Proteomes" id="UP000178127">
    <property type="component" value="Unassembled WGS sequence"/>
</dbReference>
<evidence type="ECO:0000256" key="6">
    <source>
        <dbReference type="ARBA" id="ARBA00022989"/>
    </source>
</evidence>
<dbReference type="InterPro" id="IPR042094">
    <property type="entry name" value="T2SS_GspF_sf"/>
</dbReference>
<dbReference type="Pfam" id="PF00482">
    <property type="entry name" value="T2SSF"/>
    <property type="match status" value="2"/>
</dbReference>
<evidence type="ECO:0000256" key="3">
    <source>
        <dbReference type="ARBA" id="ARBA00022475"/>
    </source>
</evidence>
<keyword evidence="7 8" id="KW-0472">Membrane</keyword>
<feature type="transmembrane region" description="Helical" evidence="8">
    <location>
        <begin position="373"/>
        <end position="394"/>
    </location>
</feature>
<gene>
    <name evidence="10" type="ORF">A3D91_02030</name>
</gene>
<feature type="domain" description="Type II secretion system protein GspF" evidence="9">
    <location>
        <begin position="271"/>
        <end position="392"/>
    </location>
</feature>
<evidence type="ECO:0000256" key="7">
    <source>
        <dbReference type="ARBA" id="ARBA00023136"/>
    </source>
</evidence>
<dbReference type="InterPro" id="IPR018076">
    <property type="entry name" value="T2SS_GspF_dom"/>
</dbReference>
<evidence type="ECO:0000313" key="11">
    <source>
        <dbReference type="Proteomes" id="UP000178127"/>
    </source>
</evidence>
<dbReference type="STRING" id="1802620.A3D91_02030"/>
<sequence>MAIYNYVATDNLGVRRVGTVDARTEELAISLLKNQGMFVLSLTEKKANLFEFLIELRGVPENEVVNFTRQFSTMISAGLPISRALEILAEQTTNRKMRKILGDILRDVEGGSSLSMAMSRYPKVFKNTYQALIRAGESSGKLDEILNKLAATMEANRELNAKFKAAMIYPAIVFLAMIGVFVIMMVFVIPKLATMYESLNIELPLMTKIMIAFSKLFTEKVYIIFGLAAGGIFGWSRFSKSDTGKSFMSYISFKLPVFGNINRQTDITQMTSTLSLLIASAVPIVESLKIVSDVVKNRVYKEICLEAARRVEKGSPLSEYFKANKNLPPLLGQMASVGEETGQLDQSLEKVADYFAGEVDHAVKGMSAALEPIILILLGSMVGVLIISIITPIYKITASL</sequence>
<dbReference type="PRINTS" id="PR00812">
    <property type="entry name" value="BCTERIALGSPF"/>
</dbReference>
<evidence type="ECO:0000256" key="1">
    <source>
        <dbReference type="ARBA" id="ARBA00004429"/>
    </source>
</evidence>
<dbReference type="GO" id="GO:0005886">
    <property type="term" value="C:plasma membrane"/>
    <property type="evidence" value="ECO:0007669"/>
    <property type="project" value="UniProtKB-SubCell"/>
</dbReference>
<feature type="transmembrane region" description="Helical" evidence="8">
    <location>
        <begin position="167"/>
        <end position="189"/>
    </location>
</feature>
<dbReference type="InterPro" id="IPR003004">
    <property type="entry name" value="GspF/PilC"/>
</dbReference>
<accession>A0A1F4V6H0</accession>
<evidence type="ECO:0000313" key="10">
    <source>
        <dbReference type="EMBL" id="OGC52792.1"/>
    </source>
</evidence>
<dbReference type="Gene3D" id="1.20.81.30">
    <property type="entry name" value="Type II secretion system (T2SS), domain F"/>
    <property type="match status" value="2"/>
</dbReference>
<evidence type="ECO:0000259" key="9">
    <source>
        <dbReference type="Pfam" id="PF00482"/>
    </source>
</evidence>
<feature type="transmembrane region" description="Helical" evidence="8">
    <location>
        <begin position="209"/>
        <end position="235"/>
    </location>
</feature>
<dbReference type="PANTHER" id="PTHR30012">
    <property type="entry name" value="GENERAL SECRETION PATHWAY PROTEIN"/>
    <property type="match status" value="1"/>
</dbReference>
<name>A0A1F4V6H0_UNCKA</name>